<accession>A0A5B7EXD6</accession>
<name>A0A5B7EXD6_PORTR</name>
<evidence type="ECO:0000313" key="2">
    <source>
        <dbReference type="Proteomes" id="UP000324222"/>
    </source>
</evidence>
<keyword evidence="2" id="KW-1185">Reference proteome</keyword>
<dbReference type="Proteomes" id="UP000324222">
    <property type="component" value="Unassembled WGS sequence"/>
</dbReference>
<protein>
    <submittedName>
        <fullName evidence="1">Uncharacterized protein</fullName>
    </submittedName>
</protein>
<evidence type="ECO:0000313" key="1">
    <source>
        <dbReference type="EMBL" id="MPC39451.1"/>
    </source>
</evidence>
<proteinExistence type="predicted"/>
<gene>
    <name evidence="1" type="ORF">E2C01_032988</name>
</gene>
<sequence>MQKVMFSNESTFWLVRGHSKGVRKPSNVSTYDPRYNVKMVKQPDSVMKMKMKATNYIEVSEEHMLTFWSIHEAEYSMHDLAPAHKSKASSFKKGFV</sequence>
<dbReference type="EMBL" id="VSRR010004366">
    <property type="protein sequence ID" value="MPC39451.1"/>
    <property type="molecule type" value="Genomic_DNA"/>
</dbReference>
<reference evidence="1 2" key="1">
    <citation type="submission" date="2019-05" db="EMBL/GenBank/DDBJ databases">
        <title>Another draft genome of Portunus trituberculatus and its Hox gene families provides insights of decapod evolution.</title>
        <authorList>
            <person name="Jeong J.-H."/>
            <person name="Song I."/>
            <person name="Kim S."/>
            <person name="Choi T."/>
            <person name="Kim D."/>
            <person name="Ryu S."/>
            <person name="Kim W."/>
        </authorList>
    </citation>
    <scope>NUCLEOTIDE SEQUENCE [LARGE SCALE GENOMIC DNA]</scope>
    <source>
        <tissue evidence="1">Muscle</tissue>
    </source>
</reference>
<comment type="caution">
    <text evidence="1">The sequence shown here is derived from an EMBL/GenBank/DDBJ whole genome shotgun (WGS) entry which is preliminary data.</text>
</comment>
<dbReference type="AlphaFoldDB" id="A0A5B7EXD6"/>
<organism evidence="1 2">
    <name type="scientific">Portunus trituberculatus</name>
    <name type="common">Swimming crab</name>
    <name type="synonym">Neptunus trituberculatus</name>
    <dbReference type="NCBI Taxonomy" id="210409"/>
    <lineage>
        <taxon>Eukaryota</taxon>
        <taxon>Metazoa</taxon>
        <taxon>Ecdysozoa</taxon>
        <taxon>Arthropoda</taxon>
        <taxon>Crustacea</taxon>
        <taxon>Multicrustacea</taxon>
        <taxon>Malacostraca</taxon>
        <taxon>Eumalacostraca</taxon>
        <taxon>Eucarida</taxon>
        <taxon>Decapoda</taxon>
        <taxon>Pleocyemata</taxon>
        <taxon>Brachyura</taxon>
        <taxon>Eubrachyura</taxon>
        <taxon>Portunoidea</taxon>
        <taxon>Portunidae</taxon>
        <taxon>Portuninae</taxon>
        <taxon>Portunus</taxon>
    </lineage>
</organism>